<dbReference type="Proteomes" id="UP001497444">
    <property type="component" value="Chromosome 3"/>
</dbReference>
<evidence type="ECO:0000256" key="1">
    <source>
        <dbReference type="SAM" id="MobiDB-lite"/>
    </source>
</evidence>
<name>A0ABP0WW51_9BRYO</name>
<feature type="region of interest" description="Disordered" evidence="1">
    <location>
        <begin position="1"/>
        <end position="29"/>
    </location>
</feature>
<dbReference type="EMBL" id="OZ020098">
    <property type="protein sequence ID" value="CAK9271086.1"/>
    <property type="molecule type" value="Genomic_DNA"/>
</dbReference>
<proteinExistence type="predicted"/>
<evidence type="ECO:0000313" key="3">
    <source>
        <dbReference type="Proteomes" id="UP001497444"/>
    </source>
</evidence>
<accession>A0ABP0WW51</accession>
<sequence>MMKENAATQEELDSNAQERRQTTMLASPPLSGFAAFQSEAVKVRKTDRRRREAVRELGGGWRARALCAPWRTRFSRPVRFPCSQISVPS</sequence>
<organism evidence="2 3">
    <name type="scientific">Sphagnum jensenii</name>
    <dbReference type="NCBI Taxonomy" id="128206"/>
    <lineage>
        <taxon>Eukaryota</taxon>
        <taxon>Viridiplantae</taxon>
        <taxon>Streptophyta</taxon>
        <taxon>Embryophyta</taxon>
        <taxon>Bryophyta</taxon>
        <taxon>Sphagnophytina</taxon>
        <taxon>Sphagnopsida</taxon>
        <taxon>Sphagnales</taxon>
        <taxon>Sphagnaceae</taxon>
        <taxon>Sphagnum</taxon>
    </lineage>
</organism>
<evidence type="ECO:0000313" key="2">
    <source>
        <dbReference type="EMBL" id="CAK9271086.1"/>
    </source>
</evidence>
<keyword evidence="3" id="KW-1185">Reference proteome</keyword>
<gene>
    <name evidence="2" type="ORF">CSSPJE1EN1_LOCUS16564</name>
</gene>
<protein>
    <submittedName>
        <fullName evidence="2">Uncharacterized protein</fullName>
    </submittedName>
</protein>
<reference evidence="2" key="1">
    <citation type="submission" date="2024-02" db="EMBL/GenBank/DDBJ databases">
        <authorList>
            <consortium name="ELIXIR-Norway"/>
            <consortium name="Elixir Norway"/>
        </authorList>
    </citation>
    <scope>NUCLEOTIDE SEQUENCE</scope>
</reference>